<dbReference type="InterPro" id="IPR011049">
    <property type="entry name" value="Serralysin-like_metalloprot_C"/>
</dbReference>
<dbReference type="RefSeq" id="WP_131811208.1">
    <property type="nucleotide sequence ID" value="NZ_LPUY01000077.1"/>
</dbReference>
<dbReference type="Pfam" id="PF00353">
    <property type="entry name" value="HemolysinCabind"/>
    <property type="match status" value="3"/>
</dbReference>
<accession>A0A132BV40</accession>
<dbReference type="InterPro" id="IPR001343">
    <property type="entry name" value="Hemolysn_Ca-bd"/>
</dbReference>
<name>A0A132BV40_9RHOB</name>
<keyword evidence="2" id="KW-0964">Secreted</keyword>
<dbReference type="SUPFAM" id="SSF51120">
    <property type="entry name" value="beta-Roll"/>
    <property type="match status" value="2"/>
</dbReference>
<dbReference type="GO" id="GO:0005509">
    <property type="term" value="F:calcium ion binding"/>
    <property type="evidence" value="ECO:0007669"/>
    <property type="project" value="InterPro"/>
</dbReference>
<dbReference type="PRINTS" id="PR00313">
    <property type="entry name" value="CABNDNGRPT"/>
</dbReference>
<dbReference type="Gene3D" id="2.150.10.10">
    <property type="entry name" value="Serralysin-like metalloprotease, C-terminal"/>
    <property type="match status" value="2"/>
</dbReference>
<comment type="subcellular location">
    <subcellularLocation>
        <location evidence="1">Secreted</location>
    </subcellularLocation>
</comment>
<keyword evidence="4" id="KW-1185">Reference proteome</keyword>
<organism evidence="3 4">
    <name type="scientific">Tritonibacter horizontis</name>
    <dbReference type="NCBI Taxonomy" id="1768241"/>
    <lineage>
        <taxon>Bacteria</taxon>
        <taxon>Pseudomonadati</taxon>
        <taxon>Pseudomonadota</taxon>
        <taxon>Alphaproteobacteria</taxon>
        <taxon>Rhodobacterales</taxon>
        <taxon>Paracoccaceae</taxon>
        <taxon>Tritonibacter</taxon>
    </lineage>
</organism>
<evidence type="ECO:0000313" key="4">
    <source>
        <dbReference type="Proteomes" id="UP000068382"/>
    </source>
</evidence>
<dbReference type="PROSITE" id="PS00330">
    <property type="entry name" value="HEMOLYSIN_CALCIUM"/>
    <property type="match status" value="3"/>
</dbReference>
<dbReference type="OrthoDB" id="9773411at2"/>
<dbReference type="PANTHER" id="PTHR38340:SF1">
    <property type="entry name" value="S-LAYER PROTEIN"/>
    <property type="match status" value="1"/>
</dbReference>
<dbReference type="GO" id="GO:0005576">
    <property type="term" value="C:extracellular region"/>
    <property type="evidence" value="ECO:0007669"/>
    <property type="project" value="UniProtKB-SubCell"/>
</dbReference>
<gene>
    <name evidence="3" type="primary">cya_9</name>
    <name evidence="3" type="ORF">TRIHO_28610</name>
</gene>
<dbReference type="AlphaFoldDB" id="A0A132BV40"/>
<dbReference type="Proteomes" id="UP000068382">
    <property type="component" value="Unassembled WGS sequence"/>
</dbReference>
<evidence type="ECO:0000256" key="1">
    <source>
        <dbReference type="ARBA" id="ARBA00004613"/>
    </source>
</evidence>
<dbReference type="PANTHER" id="PTHR38340">
    <property type="entry name" value="S-LAYER PROTEIN"/>
    <property type="match status" value="1"/>
</dbReference>
<evidence type="ECO:0000313" key="3">
    <source>
        <dbReference type="EMBL" id="KUP92223.1"/>
    </source>
</evidence>
<reference evidence="3 4" key="1">
    <citation type="submission" date="2015-12" db="EMBL/GenBank/DDBJ databases">
        <title>Genome sequence of the marine Rhodobacteraceae strain O3.65, Candidatus Tritonibacter horizontis.</title>
        <authorList>
            <person name="Poehlein A."/>
            <person name="Giebel H.A."/>
            <person name="Voget S."/>
            <person name="Brinkhoff T."/>
        </authorList>
    </citation>
    <scope>NUCLEOTIDE SEQUENCE [LARGE SCALE GENOMIC DNA]</scope>
    <source>
        <strain evidence="3 4">O3.65</strain>
    </source>
</reference>
<protein>
    <submittedName>
        <fullName evidence="3">Bifunctional hemolysin/adenylate cyclase</fullName>
    </submittedName>
</protein>
<dbReference type="PATRIC" id="fig|1768241.3.peg.2997"/>
<dbReference type="InterPro" id="IPR050557">
    <property type="entry name" value="RTX_toxin/Mannuronan_C5-epim"/>
</dbReference>
<proteinExistence type="predicted"/>
<dbReference type="EMBL" id="LPUY01000077">
    <property type="protein sequence ID" value="KUP92223.1"/>
    <property type="molecule type" value="Genomic_DNA"/>
</dbReference>
<sequence length="449" mass="48595">MTTFNVPGVRLYFDDEGESVNLASASARIITPSETSTFSYTVTGFDDGVPQITLDGDFFEIHLDGSPTTTLEDFSELQPFIVEIDWSRGTSVVFGINIEPFGQNDSELYFILDGPAPEVDDVDDWEDFDNSITAIRTPTGDFAPGVDIAWNSFIEQTNTEEDDFSGTDGDDLLIGGRGDDYFRTSEGDDTFSGGNGFDQVTYGNASSGVVVDLGAQTATDDFGDTDTLRSIEMVRGSAYDDDLTGDRKANHIRGLAGDDTLDGGRGTDLVRYDRDARYGGEDGVTVNLKKGFAIDGFGDRDTLSRFERVMGSDSKDKFIGSRKGEEFQGLNGHDVIDGGGGDDEIYGGYGNDKITGGSGDDMLSGGSGADRFIFKGNFGDDEITDFSTGGRKEKIDLSSIREIKSFRDLKRNHVEENDDGDVVIHDNDGNSITLLDVSISDLSGNDFIF</sequence>
<dbReference type="InterPro" id="IPR018511">
    <property type="entry name" value="Hemolysin-typ_Ca-bd_CS"/>
</dbReference>
<comment type="caution">
    <text evidence="3">The sequence shown here is derived from an EMBL/GenBank/DDBJ whole genome shotgun (WGS) entry which is preliminary data.</text>
</comment>
<evidence type="ECO:0000256" key="2">
    <source>
        <dbReference type="ARBA" id="ARBA00022525"/>
    </source>
</evidence>